<sequence length="159" mass="16942">MTNLATALLEELDEFSARVAGGLYAHGVRPGDPVGLRVPDVPAYPALYFGVLRLGAIVVPAQGLAPGRRSRARLVFTAPPLLHEAGDDTTLIQVGPDFLDQLRHWPLRSDVAPRADDDPAVRMGPAGPYLTHGELRERAAAAETGRDAPAHELCAGGRR</sequence>
<feature type="region of interest" description="Disordered" evidence="1">
    <location>
        <begin position="110"/>
        <end position="129"/>
    </location>
</feature>
<dbReference type="RefSeq" id="WP_282543309.1">
    <property type="nucleotide sequence ID" value="NZ_JASCIQ010000015.1"/>
</dbReference>
<accession>A0ABT6SDK9</accession>
<feature type="region of interest" description="Disordered" evidence="1">
    <location>
        <begin position="140"/>
        <end position="159"/>
    </location>
</feature>
<dbReference type="InterPro" id="IPR042099">
    <property type="entry name" value="ANL_N_sf"/>
</dbReference>
<protein>
    <submittedName>
        <fullName evidence="3">AMP-binding protein</fullName>
    </submittedName>
</protein>
<organism evidence="3 4">
    <name type="scientific">Streptomyces cavernicola</name>
    <dbReference type="NCBI Taxonomy" id="3043613"/>
    <lineage>
        <taxon>Bacteria</taxon>
        <taxon>Bacillati</taxon>
        <taxon>Actinomycetota</taxon>
        <taxon>Actinomycetes</taxon>
        <taxon>Kitasatosporales</taxon>
        <taxon>Streptomycetaceae</taxon>
        <taxon>Streptomyces</taxon>
    </lineage>
</organism>
<feature type="compositionally biased region" description="Basic and acidic residues" evidence="1">
    <location>
        <begin position="140"/>
        <end position="150"/>
    </location>
</feature>
<dbReference type="Gene3D" id="3.40.50.12780">
    <property type="entry name" value="N-terminal domain of ligase-like"/>
    <property type="match status" value="1"/>
</dbReference>
<proteinExistence type="predicted"/>
<dbReference type="Proteomes" id="UP001223978">
    <property type="component" value="Unassembled WGS sequence"/>
</dbReference>
<gene>
    <name evidence="3" type="ORF">QIS96_16275</name>
</gene>
<evidence type="ECO:0000313" key="4">
    <source>
        <dbReference type="Proteomes" id="UP001223978"/>
    </source>
</evidence>
<evidence type="ECO:0000259" key="2">
    <source>
        <dbReference type="Pfam" id="PF00501"/>
    </source>
</evidence>
<dbReference type="InterPro" id="IPR000873">
    <property type="entry name" value="AMP-dep_synth/lig_dom"/>
</dbReference>
<feature type="compositionally biased region" description="Basic and acidic residues" evidence="1">
    <location>
        <begin position="111"/>
        <end position="120"/>
    </location>
</feature>
<keyword evidence="4" id="KW-1185">Reference proteome</keyword>
<dbReference type="SUPFAM" id="SSF56801">
    <property type="entry name" value="Acetyl-CoA synthetase-like"/>
    <property type="match status" value="1"/>
</dbReference>
<dbReference type="Pfam" id="PF00501">
    <property type="entry name" value="AMP-binding"/>
    <property type="match status" value="1"/>
</dbReference>
<evidence type="ECO:0000313" key="3">
    <source>
        <dbReference type="EMBL" id="MDI3405371.1"/>
    </source>
</evidence>
<evidence type="ECO:0000256" key="1">
    <source>
        <dbReference type="SAM" id="MobiDB-lite"/>
    </source>
</evidence>
<name>A0ABT6SDK9_9ACTN</name>
<comment type="caution">
    <text evidence="3">The sequence shown here is derived from an EMBL/GenBank/DDBJ whole genome shotgun (WGS) entry which is preliminary data.</text>
</comment>
<feature type="domain" description="AMP-dependent synthetase/ligase" evidence="2">
    <location>
        <begin position="11"/>
        <end position="80"/>
    </location>
</feature>
<dbReference type="EMBL" id="JASCIQ010000015">
    <property type="protein sequence ID" value="MDI3405371.1"/>
    <property type="molecule type" value="Genomic_DNA"/>
</dbReference>
<reference evidence="3 4" key="1">
    <citation type="submission" date="2023-05" db="EMBL/GenBank/DDBJ databases">
        <title>Draft genome sequence of Streptomyces sp. B-S-A6 isolated from a cave soil in Thailand.</title>
        <authorList>
            <person name="Chamroensaksri N."/>
            <person name="Muangham S."/>
        </authorList>
    </citation>
    <scope>NUCLEOTIDE SEQUENCE [LARGE SCALE GENOMIC DNA]</scope>
    <source>
        <strain evidence="3 4">B-S-A6</strain>
    </source>
</reference>